<dbReference type="SUPFAM" id="SSF53850">
    <property type="entry name" value="Periplasmic binding protein-like II"/>
    <property type="match status" value="1"/>
</dbReference>
<dbReference type="PANTHER" id="PTHR30290:SF65">
    <property type="entry name" value="MONOACYL PHOSPHATIDYLINOSITOL TETRAMANNOSIDE-BINDING PROTEIN LPQW-RELATED"/>
    <property type="match status" value="1"/>
</dbReference>
<keyword evidence="4" id="KW-1185">Reference proteome</keyword>
<dbReference type="InterPro" id="IPR039424">
    <property type="entry name" value="SBP_5"/>
</dbReference>
<gene>
    <name evidence="3" type="ORF">LWC34_09740</name>
</gene>
<evidence type="ECO:0000313" key="3">
    <source>
        <dbReference type="EMBL" id="MCE7003108.1"/>
    </source>
</evidence>
<dbReference type="Gene3D" id="3.40.190.10">
    <property type="entry name" value="Periplasmic binding protein-like II"/>
    <property type="match status" value="1"/>
</dbReference>
<dbReference type="Pfam" id="PF00496">
    <property type="entry name" value="SBP_bac_5"/>
    <property type="match status" value="1"/>
</dbReference>
<comment type="caution">
    <text evidence="3">The sequence shown here is derived from an EMBL/GenBank/DDBJ whole genome shotgun (WGS) entry which is preliminary data.</text>
</comment>
<dbReference type="CDD" id="cd08501">
    <property type="entry name" value="PBP2_Lpqw"/>
    <property type="match status" value="1"/>
</dbReference>
<dbReference type="Proteomes" id="UP001521150">
    <property type="component" value="Unassembled WGS sequence"/>
</dbReference>
<sequence>MSRTAVAVLTAVALVATACTNGGGATSGPVTGAAEATQGTWDINETDPSKVKDGGELKWPLDALVDNWNPHHVDGNAQGTFDIVNAITPNLFRVDKSGKVSLDKDYLDSAELTSTDPQVVTLRLNPRARWSNGRQFSWEDVDAQVKATSGADPKFAVAATTGSEDIGSVRRGANDQEVIVTFKNKFAEWQLPFGRLLPKELNATSAEFNSGWKEAPKITAGPFKIGTINRTAQVITIVRDDAWWGERAKLDRITFRVIARTSWADSLANGAIDWCRIGSSVDLYQRTTRIQGVTIRQAPSLDYNHLTFNGAPTSLLADPRMRVALMKGIDTSTITKGVLGPIVADPQRLGNHFYMRGTPNYQDHSAAANFDPEAAKRALDELGWRQDGQFRKKDGRQLDVRLLSAAGVPISEQIGKLIQAQLAAIGVNVVIDNQSPQAFFEDFVTPGNFDMVSFSWNTPIFPISGSKGIYYLDPQAVKQNFGRVGSDEINAKYNQANAEFDEGKRIALAQDIDKLLWAEGHTLPIYQIPGTRAVRGTVANFGSFGTASVDYARIGFTG</sequence>
<name>A0ABS8Z985_9PSEU</name>
<reference evidence="3 4" key="1">
    <citation type="submission" date="2021-12" db="EMBL/GenBank/DDBJ databases">
        <title>Genome sequence of Kibdelosporangium philippinense ATCC 49844.</title>
        <authorList>
            <person name="Fedorov E.A."/>
            <person name="Omeragic M."/>
            <person name="Shalygina K.F."/>
            <person name="Maclea K.S."/>
        </authorList>
    </citation>
    <scope>NUCLEOTIDE SEQUENCE [LARGE SCALE GENOMIC DNA]</scope>
    <source>
        <strain evidence="3 4">ATCC 49844</strain>
    </source>
</reference>
<proteinExistence type="predicted"/>
<dbReference type="RefSeq" id="WP_233724668.1">
    <property type="nucleotide sequence ID" value="NZ_JAJVCN010000001.1"/>
</dbReference>
<evidence type="ECO:0000313" key="4">
    <source>
        <dbReference type="Proteomes" id="UP001521150"/>
    </source>
</evidence>
<evidence type="ECO:0000259" key="2">
    <source>
        <dbReference type="Pfam" id="PF00496"/>
    </source>
</evidence>
<dbReference type="PIRSF" id="PIRSF002741">
    <property type="entry name" value="MppA"/>
    <property type="match status" value="1"/>
</dbReference>
<dbReference type="PROSITE" id="PS51257">
    <property type="entry name" value="PROKAR_LIPOPROTEIN"/>
    <property type="match status" value="1"/>
</dbReference>
<dbReference type="EMBL" id="JAJVCN010000001">
    <property type="protein sequence ID" value="MCE7003108.1"/>
    <property type="molecule type" value="Genomic_DNA"/>
</dbReference>
<evidence type="ECO:0000256" key="1">
    <source>
        <dbReference type="SAM" id="SignalP"/>
    </source>
</evidence>
<protein>
    <submittedName>
        <fullName evidence="3">ABC transporter family substrate-binding protein</fullName>
    </submittedName>
</protein>
<dbReference type="InterPro" id="IPR030678">
    <property type="entry name" value="Peptide/Ni-bd"/>
</dbReference>
<feature type="signal peptide" evidence="1">
    <location>
        <begin position="1"/>
        <end position="18"/>
    </location>
</feature>
<feature type="domain" description="Solute-binding protein family 5" evidence="2">
    <location>
        <begin position="113"/>
        <end position="460"/>
    </location>
</feature>
<feature type="chain" id="PRO_5046073218" evidence="1">
    <location>
        <begin position="19"/>
        <end position="558"/>
    </location>
</feature>
<dbReference type="PANTHER" id="PTHR30290">
    <property type="entry name" value="PERIPLASMIC BINDING COMPONENT OF ABC TRANSPORTER"/>
    <property type="match status" value="1"/>
</dbReference>
<dbReference type="Gene3D" id="3.10.105.10">
    <property type="entry name" value="Dipeptide-binding Protein, Domain 3"/>
    <property type="match status" value="1"/>
</dbReference>
<organism evidence="3 4">
    <name type="scientific">Kibdelosporangium philippinense</name>
    <dbReference type="NCBI Taxonomy" id="211113"/>
    <lineage>
        <taxon>Bacteria</taxon>
        <taxon>Bacillati</taxon>
        <taxon>Actinomycetota</taxon>
        <taxon>Actinomycetes</taxon>
        <taxon>Pseudonocardiales</taxon>
        <taxon>Pseudonocardiaceae</taxon>
        <taxon>Kibdelosporangium</taxon>
    </lineage>
</organism>
<accession>A0ABS8Z985</accession>
<keyword evidence="1" id="KW-0732">Signal</keyword>
<dbReference type="Gene3D" id="3.90.76.10">
    <property type="entry name" value="Dipeptide-binding Protein, Domain 1"/>
    <property type="match status" value="1"/>
</dbReference>
<dbReference type="InterPro" id="IPR000914">
    <property type="entry name" value="SBP_5_dom"/>
</dbReference>